<dbReference type="PANTHER" id="PTHR30435:SF18">
    <property type="entry name" value="FLAGELLAR BASAL-BODY ROD PROTEIN FLGF"/>
    <property type="match status" value="1"/>
</dbReference>
<comment type="subcellular location">
    <subcellularLocation>
        <location evidence="1 6">Bacterial flagellum basal body</location>
    </subcellularLocation>
</comment>
<feature type="domain" description="Flagellar basal-body/hook protein C-terminal" evidence="8">
    <location>
        <begin position="197"/>
        <end position="241"/>
    </location>
</feature>
<dbReference type="InterPro" id="IPR010930">
    <property type="entry name" value="Flg_bb/hook_C_dom"/>
</dbReference>
<dbReference type="NCBIfam" id="NF009281">
    <property type="entry name" value="PRK12641.1"/>
    <property type="match status" value="1"/>
</dbReference>
<dbReference type="NCBIfam" id="NF009280">
    <property type="entry name" value="PRK12640.1"/>
    <property type="match status" value="1"/>
</dbReference>
<protein>
    <recommendedName>
        <fullName evidence="5 6">Flagellar basal-body rod protein FlgF</fullName>
    </recommendedName>
</protein>
<dbReference type="InterPro" id="IPR037925">
    <property type="entry name" value="FlgE/F/G-like"/>
</dbReference>
<accession>A0A4D6XWE8</accession>
<dbReference type="NCBIfam" id="TIGR03506">
    <property type="entry name" value="FlgEFG_subfam"/>
    <property type="match status" value="1"/>
</dbReference>
<comment type="similarity">
    <text evidence="2 6">Belongs to the flagella basal body rod proteins family.</text>
</comment>
<dbReference type="PANTHER" id="PTHR30435">
    <property type="entry name" value="FLAGELLAR PROTEIN"/>
    <property type="match status" value="1"/>
</dbReference>
<dbReference type="InterPro" id="IPR053967">
    <property type="entry name" value="LlgE_F_G-like_D1"/>
</dbReference>
<dbReference type="InterPro" id="IPR001444">
    <property type="entry name" value="Flag_bb_rod_N"/>
</dbReference>
<organism evidence="10 11">
    <name type="scientific">Buchnera aphidicola</name>
    <name type="common">Aphis nerii</name>
    <dbReference type="NCBI Taxonomy" id="1241835"/>
    <lineage>
        <taxon>Bacteria</taxon>
        <taxon>Pseudomonadati</taxon>
        <taxon>Pseudomonadota</taxon>
        <taxon>Gammaproteobacteria</taxon>
        <taxon>Enterobacterales</taxon>
        <taxon>Erwiniaceae</taxon>
        <taxon>Buchnera</taxon>
    </lineage>
</organism>
<feature type="domain" description="Flagellar basal body rod protein N-terminal" evidence="7">
    <location>
        <begin position="6"/>
        <end position="35"/>
    </location>
</feature>
<dbReference type="GO" id="GO:0030694">
    <property type="term" value="C:bacterial-type flagellum basal body, rod"/>
    <property type="evidence" value="ECO:0007669"/>
    <property type="project" value="UniProtKB-UniRule"/>
</dbReference>
<dbReference type="Pfam" id="PF00460">
    <property type="entry name" value="Flg_bb_rod"/>
    <property type="match status" value="1"/>
</dbReference>
<dbReference type="RefSeq" id="WP_158366711.1">
    <property type="nucleotide sequence ID" value="NZ_CP034885.1"/>
</dbReference>
<dbReference type="SUPFAM" id="SSF117143">
    <property type="entry name" value="Flagellar hook protein flgE"/>
    <property type="match status" value="1"/>
</dbReference>
<reference evidence="10 11" key="2">
    <citation type="submission" date="2019-05" db="EMBL/GenBank/DDBJ databases">
        <title>Genome evolution of the obligate endosymbiont Buchnera aphidicola.</title>
        <authorList>
            <person name="Moran N.A."/>
        </authorList>
    </citation>
    <scope>NUCLEOTIDE SEQUENCE [LARGE SCALE GENOMIC DNA]</scope>
    <source>
        <strain evidence="10 11">Ane</strain>
    </source>
</reference>
<evidence type="ECO:0000259" key="9">
    <source>
        <dbReference type="Pfam" id="PF22692"/>
    </source>
</evidence>
<evidence type="ECO:0000259" key="8">
    <source>
        <dbReference type="Pfam" id="PF06429"/>
    </source>
</evidence>
<gene>
    <name evidence="10" type="primary">flgF</name>
    <name evidence="10" type="ORF">D9V64_01730</name>
</gene>
<evidence type="ECO:0000313" key="10">
    <source>
        <dbReference type="EMBL" id="QCI18878.1"/>
    </source>
</evidence>
<dbReference type="InterPro" id="IPR020013">
    <property type="entry name" value="Flagellar_FlgE/F/G"/>
</dbReference>
<keyword evidence="3 6" id="KW-0975">Bacterial flagellum</keyword>
<dbReference type="InterPro" id="IPR019776">
    <property type="entry name" value="Flagellar_basal_body_rod_CS"/>
</dbReference>
<evidence type="ECO:0000256" key="1">
    <source>
        <dbReference type="ARBA" id="ARBA00004117"/>
    </source>
</evidence>
<keyword evidence="10" id="KW-0282">Flagellum</keyword>
<evidence type="ECO:0000313" key="11">
    <source>
        <dbReference type="Proteomes" id="UP000298791"/>
    </source>
</evidence>
<evidence type="ECO:0000256" key="4">
    <source>
        <dbReference type="ARBA" id="ARBA00038560"/>
    </source>
</evidence>
<evidence type="ECO:0000256" key="2">
    <source>
        <dbReference type="ARBA" id="ARBA00009677"/>
    </source>
</evidence>
<evidence type="ECO:0000256" key="6">
    <source>
        <dbReference type="RuleBase" id="RU362116"/>
    </source>
</evidence>
<dbReference type="EMBL" id="CP034885">
    <property type="protein sequence ID" value="QCI18878.1"/>
    <property type="molecule type" value="Genomic_DNA"/>
</dbReference>
<name>A0A4D6XWE8_9GAMM</name>
<proteinExistence type="inferred from homology"/>
<keyword evidence="10" id="KW-0966">Cell projection</keyword>
<comment type="subunit">
    <text evidence="4 6">The basal body constitutes a major portion of the flagellar organelle and consists of five rings (E,L,P,S, and M) mounted on a central rod. The rod consists of about 26 subunits of FlgG in the distal portion, and FlgB, FlgC and FlgF are thought to build up the proximal portion of the rod with about 6 subunits each.</text>
</comment>
<feature type="domain" description="Flagellar hook protein FlgE/F/G-like D1" evidence="9">
    <location>
        <begin position="80"/>
        <end position="139"/>
    </location>
</feature>
<sequence>MENIIYQSMKAAIRILENQNVIANNLANISTTGFKETFNLTIKNENVKNLYKTQTQKYYNFSEGILTNTQRKLDLIVKKDGWFVIKDINGTEAYTKNGHLQINSQGQLTIQNHKVVGNKGDIKIPNNINVKILSNGVIKTIDEKQNKNFEKEIGSLKLVRFPKNNLIQKSNGFFYLKNKEVDQYSTIPHDNTVRVQSEVLETSNVNPTKNMIDMISNARQFEMNMKMISMYDQNIEHANQLLNVNN</sequence>
<dbReference type="GO" id="GO:0071978">
    <property type="term" value="P:bacterial-type flagellum-dependent swarming motility"/>
    <property type="evidence" value="ECO:0007669"/>
    <property type="project" value="TreeGrafter"/>
</dbReference>
<dbReference type="OrthoDB" id="9804559at2"/>
<reference evidence="10 11" key="1">
    <citation type="submission" date="2018-12" db="EMBL/GenBank/DDBJ databases">
        <authorList>
            <person name="Chong R.A."/>
        </authorList>
    </citation>
    <scope>NUCLEOTIDE SEQUENCE [LARGE SCALE GENOMIC DNA]</scope>
    <source>
        <strain evidence="10 11">Ane</strain>
    </source>
</reference>
<evidence type="ECO:0000256" key="3">
    <source>
        <dbReference type="ARBA" id="ARBA00023143"/>
    </source>
</evidence>
<dbReference type="AlphaFoldDB" id="A0A4D6XWE8"/>
<dbReference type="Pfam" id="PF22692">
    <property type="entry name" value="LlgE_F_G_D1"/>
    <property type="match status" value="1"/>
</dbReference>
<keyword evidence="10" id="KW-0969">Cilium</keyword>
<dbReference type="Proteomes" id="UP000298791">
    <property type="component" value="Chromosome"/>
</dbReference>
<dbReference type="Pfam" id="PF06429">
    <property type="entry name" value="Flg_bbr_C"/>
    <property type="match status" value="1"/>
</dbReference>
<dbReference type="PROSITE" id="PS00588">
    <property type="entry name" value="FLAGELLA_BB_ROD"/>
    <property type="match status" value="1"/>
</dbReference>
<evidence type="ECO:0000256" key="5">
    <source>
        <dbReference type="ARBA" id="ARBA00040228"/>
    </source>
</evidence>
<evidence type="ECO:0000259" key="7">
    <source>
        <dbReference type="Pfam" id="PF00460"/>
    </source>
</evidence>